<dbReference type="Proteomes" id="UP000868500">
    <property type="component" value="Unassembled WGS sequence"/>
</dbReference>
<reference evidence="2" key="1">
    <citation type="submission" date="2013-09" db="EMBL/GenBank/DDBJ databases">
        <title>Salmonella enterica subsp. IIIa serovar 18:z4:z23:-.</title>
        <authorList>
            <person name="Chen Y."/>
            <person name="Li C."/>
            <person name="Mcdermott P."/>
            <person name="Zhao S."/>
        </authorList>
    </citation>
    <scope>NUCLEOTIDE SEQUENCE [LARGE SCALE GENOMIC DNA]</scope>
    <source>
        <strain evidence="2">N26626</strain>
    </source>
</reference>
<feature type="coiled-coil region" evidence="1">
    <location>
        <begin position="83"/>
        <end position="124"/>
    </location>
</feature>
<name>A0A3S5YLX2_SALER</name>
<evidence type="ECO:0000256" key="1">
    <source>
        <dbReference type="SAM" id="Coils"/>
    </source>
</evidence>
<evidence type="ECO:0000313" key="2">
    <source>
        <dbReference type="EMBL" id="OLW01538.1"/>
    </source>
</evidence>
<sequence>MTIDKQALREAAEKAGKDKWQAKKINGDFYVIRSGSYIKQCGITSFQPIAEIDHKPVRDFVAMVNPATTLALLDENLQLQREKDAIEAVALALRDDMRQAREQLEAAERSIAEQSAIVAAAEKLVRCKGRYHSELNYRALAKLFGVITPDLPPLEDENVHYTDAAEVEISALRQRIQDLEAREVTLPPTFWYEHDDLSRDVPVLDKRLVKKAIRAAGIGVKGE</sequence>
<evidence type="ECO:0008006" key="3">
    <source>
        <dbReference type="Google" id="ProtNLM"/>
    </source>
</evidence>
<proteinExistence type="predicted"/>
<organism evidence="2">
    <name type="scientific">Salmonella enterica subsp. arizonae serovar 18:z4,z23:- str. CVM N26626</name>
    <dbReference type="NCBI Taxonomy" id="1395119"/>
    <lineage>
        <taxon>Bacteria</taxon>
        <taxon>Pseudomonadati</taxon>
        <taxon>Pseudomonadota</taxon>
        <taxon>Gammaproteobacteria</taxon>
        <taxon>Enterobacterales</taxon>
        <taxon>Enterobacteriaceae</taxon>
        <taxon>Salmonella</taxon>
    </lineage>
</organism>
<dbReference type="InterPro" id="IPR025153">
    <property type="entry name" value="Ead_Ea22"/>
</dbReference>
<dbReference type="OrthoDB" id="5678344at2"/>
<accession>A0A3S5YLX2</accession>
<protein>
    <recommendedName>
        <fullName evidence="3">Ead/Ea22-like family protein</fullName>
    </recommendedName>
</protein>
<dbReference type="Pfam" id="PF13935">
    <property type="entry name" value="Ead_Ea22"/>
    <property type="match status" value="1"/>
</dbReference>
<dbReference type="EMBL" id="AWRC01000019">
    <property type="protein sequence ID" value="OLW01538.1"/>
    <property type="molecule type" value="Genomic_DNA"/>
</dbReference>
<comment type="caution">
    <text evidence="2">The sequence shown here is derived from an EMBL/GenBank/DDBJ whole genome shotgun (WGS) entry which is preliminary data.</text>
</comment>
<dbReference type="AlphaFoldDB" id="A0A3S5YLX2"/>
<gene>
    <name evidence="2" type="ORF">P298_12470</name>
</gene>
<keyword evidence="1" id="KW-0175">Coiled coil</keyword>